<sequence length="241" mass="28071">MKTFLIVGWLLLVSSTTGFSEAARAGMPLDSVKQEKTKPIRWALNLDFRNSFVNRQPVNVWGVNSGIVLGRNRHQITLGYYWLSYSSYLRLINWHRNAARRLNLAYYTKTDMAYGSLMFWPNIINNRRWMFSLPVEMGAGKASAVTTDTRTDTLKGRSHWDFFMPLQVGAYSQWKASRWVGLNAQVGYRYSLFQTNVDQHYNGMYYSFGTVIYTEFFKDIWGYLRHRKWPKGSLLDPPGTL</sequence>
<feature type="chain" id="PRO_5045102774" description="DUF2490 domain-containing protein" evidence="1">
    <location>
        <begin position="23"/>
        <end position="241"/>
    </location>
</feature>
<dbReference type="Proteomes" id="UP001596106">
    <property type="component" value="Unassembled WGS sequence"/>
</dbReference>
<proteinExistence type="predicted"/>
<keyword evidence="1" id="KW-0732">Signal</keyword>
<comment type="caution">
    <text evidence="2">The sequence shown here is derived from an EMBL/GenBank/DDBJ whole genome shotgun (WGS) entry which is preliminary data.</text>
</comment>
<gene>
    <name evidence="2" type="ORF">ACFPMF_01905</name>
</gene>
<feature type="signal peptide" evidence="1">
    <location>
        <begin position="1"/>
        <end position="22"/>
    </location>
</feature>
<accession>A0ABW0I6K8</accession>
<protein>
    <recommendedName>
        <fullName evidence="4">DUF2490 domain-containing protein</fullName>
    </recommendedName>
</protein>
<keyword evidence="3" id="KW-1185">Reference proteome</keyword>
<organism evidence="2 3">
    <name type="scientific">Larkinella bovis</name>
    <dbReference type="NCBI Taxonomy" id="683041"/>
    <lineage>
        <taxon>Bacteria</taxon>
        <taxon>Pseudomonadati</taxon>
        <taxon>Bacteroidota</taxon>
        <taxon>Cytophagia</taxon>
        <taxon>Cytophagales</taxon>
        <taxon>Spirosomataceae</taxon>
        <taxon>Larkinella</taxon>
    </lineage>
</organism>
<reference evidence="3" key="1">
    <citation type="journal article" date="2019" name="Int. J. Syst. Evol. Microbiol.">
        <title>The Global Catalogue of Microorganisms (GCM) 10K type strain sequencing project: providing services to taxonomists for standard genome sequencing and annotation.</title>
        <authorList>
            <consortium name="The Broad Institute Genomics Platform"/>
            <consortium name="The Broad Institute Genome Sequencing Center for Infectious Disease"/>
            <person name="Wu L."/>
            <person name="Ma J."/>
        </authorList>
    </citation>
    <scope>NUCLEOTIDE SEQUENCE [LARGE SCALE GENOMIC DNA]</scope>
    <source>
        <strain evidence="3">CCUG 55250</strain>
    </source>
</reference>
<dbReference type="EMBL" id="JBHSMA010000001">
    <property type="protein sequence ID" value="MFC5408046.1"/>
    <property type="molecule type" value="Genomic_DNA"/>
</dbReference>
<evidence type="ECO:0008006" key="4">
    <source>
        <dbReference type="Google" id="ProtNLM"/>
    </source>
</evidence>
<evidence type="ECO:0000313" key="2">
    <source>
        <dbReference type="EMBL" id="MFC5408046.1"/>
    </source>
</evidence>
<dbReference type="RefSeq" id="WP_379840733.1">
    <property type="nucleotide sequence ID" value="NZ_JBHSMA010000001.1"/>
</dbReference>
<name>A0ABW0I6K8_9BACT</name>
<evidence type="ECO:0000256" key="1">
    <source>
        <dbReference type="SAM" id="SignalP"/>
    </source>
</evidence>
<evidence type="ECO:0000313" key="3">
    <source>
        <dbReference type="Proteomes" id="UP001596106"/>
    </source>
</evidence>